<dbReference type="CDD" id="cd02440">
    <property type="entry name" value="AdoMet_MTases"/>
    <property type="match status" value="1"/>
</dbReference>
<organism evidence="2 3">
    <name type="scientific">Streptomyces pathocidini</name>
    <dbReference type="NCBI Taxonomy" id="1650571"/>
    <lineage>
        <taxon>Bacteria</taxon>
        <taxon>Bacillati</taxon>
        <taxon>Actinomycetota</taxon>
        <taxon>Actinomycetes</taxon>
        <taxon>Kitasatosporales</taxon>
        <taxon>Streptomycetaceae</taxon>
        <taxon>Streptomyces</taxon>
    </lineage>
</organism>
<keyword evidence="2" id="KW-0808">Transferase</keyword>
<gene>
    <name evidence="2" type="ORF">ACH429_24830</name>
</gene>
<evidence type="ECO:0000313" key="3">
    <source>
        <dbReference type="Proteomes" id="UP001611548"/>
    </source>
</evidence>
<dbReference type="PANTHER" id="PTHR43667">
    <property type="entry name" value="CYCLOPROPANE-FATTY-ACYL-PHOSPHOLIPID SYNTHASE"/>
    <property type="match status" value="1"/>
</dbReference>
<dbReference type="PANTHER" id="PTHR43667:SF2">
    <property type="entry name" value="FATTY ACID C-METHYL TRANSFERASE"/>
    <property type="match status" value="1"/>
</dbReference>
<comment type="caution">
    <text evidence="2">The sequence shown here is derived from an EMBL/GenBank/DDBJ whole genome shotgun (WGS) entry which is preliminary data.</text>
</comment>
<feature type="domain" description="Methyltransferase" evidence="1">
    <location>
        <begin position="40"/>
        <end position="135"/>
    </location>
</feature>
<proteinExistence type="predicted"/>
<dbReference type="Proteomes" id="UP001611548">
    <property type="component" value="Unassembled WGS sequence"/>
</dbReference>
<dbReference type="GO" id="GO:0008168">
    <property type="term" value="F:methyltransferase activity"/>
    <property type="evidence" value="ECO:0007669"/>
    <property type="project" value="UniProtKB-KW"/>
</dbReference>
<dbReference type="Pfam" id="PF13649">
    <property type="entry name" value="Methyltransf_25"/>
    <property type="match status" value="1"/>
</dbReference>
<dbReference type="Gene3D" id="3.40.50.150">
    <property type="entry name" value="Vaccinia Virus protein VP39"/>
    <property type="match status" value="1"/>
</dbReference>
<dbReference type="EMBL" id="JBIRWE010000017">
    <property type="protein sequence ID" value="MFI1967303.1"/>
    <property type="molecule type" value="Genomic_DNA"/>
</dbReference>
<dbReference type="InterPro" id="IPR029063">
    <property type="entry name" value="SAM-dependent_MTases_sf"/>
</dbReference>
<reference evidence="2 3" key="1">
    <citation type="submission" date="2024-10" db="EMBL/GenBank/DDBJ databases">
        <title>The Natural Products Discovery Center: Release of the First 8490 Sequenced Strains for Exploring Actinobacteria Biosynthetic Diversity.</title>
        <authorList>
            <person name="Kalkreuter E."/>
            <person name="Kautsar S.A."/>
            <person name="Yang D."/>
            <person name="Bader C.D."/>
            <person name="Teijaro C.N."/>
            <person name="Fluegel L."/>
            <person name="Davis C.M."/>
            <person name="Simpson J.R."/>
            <person name="Lauterbach L."/>
            <person name="Steele A.D."/>
            <person name="Gui C."/>
            <person name="Meng S."/>
            <person name="Li G."/>
            <person name="Viehrig K."/>
            <person name="Ye F."/>
            <person name="Su P."/>
            <person name="Kiefer A.F."/>
            <person name="Nichols A."/>
            <person name="Cepeda A.J."/>
            <person name="Yan W."/>
            <person name="Fan B."/>
            <person name="Jiang Y."/>
            <person name="Adhikari A."/>
            <person name="Zheng C.-J."/>
            <person name="Schuster L."/>
            <person name="Cowan T.M."/>
            <person name="Smanski M.J."/>
            <person name="Chevrette M.G."/>
            <person name="De Carvalho L.P.S."/>
            <person name="Shen B."/>
        </authorList>
    </citation>
    <scope>NUCLEOTIDE SEQUENCE [LARGE SCALE GENOMIC DNA]</scope>
    <source>
        <strain evidence="2 3">NPDC020327</strain>
    </source>
</reference>
<evidence type="ECO:0000259" key="1">
    <source>
        <dbReference type="Pfam" id="PF13649"/>
    </source>
</evidence>
<name>A0ABW7V2V9_9ACTN</name>
<accession>A0ABW7V2V9</accession>
<dbReference type="RefSeq" id="WP_398719590.1">
    <property type="nucleotide sequence ID" value="NZ_JBIRWE010000017.1"/>
</dbReference>
<dbReference type="InterPro" id="IPR050723">
    <property type="entry name" value="CFA/CMAS"/>
</dbReference>
<sequence length="248" mass="26520">MDRQRVSEIAHRGHPIAAPIAEESVRGLLARALPAAGGRVLDLGCGRGAWLVRAAEGRPSVRGVGVDLDGEIVARGREDVERAGLGGRVVLHAGDVREFRSPDAYDLVLSVGATHAFGGLAATLDAASAYLAPGGSVLVGEGFWEREPQQATLDAGFGADEFHDLATTVERVVADGWIPVHGHISTAGEWDAYEWAWTGSLSRWALDHPDHPDSAEVLETARVHREGWLRGYRGTLGFVCLVLRRVEG</sequence>
<keyword evidence="2" id="KW-0489">Methyltransferase</keyword>
<evidence type="ECO:0000313" key="2">
    <source>
        <dbReference type="EMBL" id="MFI1967303.1"/>
    </source>
</evidence>
<dbReference type="GO" id="GO:0032259">
    <property type="term" value="P:methylation"/>
    <property type="evidence" value="ECO:0007669"/>
    <property type="project" value="UniProtKB-KW"/>
</dbReference>
<protein>
    <submittedName>
        <fullName evidence="2">SAM-dependent methyltransferase</fullName>
        <ecNumber evidence="2">2.1.1.-</ecNumber>
    </submittedName>
</protein>
<keyword evidence="3" id="KW-1185">Reference proteome</keyword>
<dbReference type="EC" id="2.1.1.-" evidence="2"/>
<dbReference type="InterPro" id="IPR041698">
    <property type="entry name" value="Methyltransf_25"/>
</dbReference>
<dbReference type="SUPFAM" id="SSF53335">
    <property type="entry name" value="S-adenosyl-L-methionine-dependent methyltransferases"/>
    <property type="match status" value="1"/>
</dbReference>